<gene>
    <name evidence="1" type="ORF">PCOR1329_LOCUS80653</name>
</gene>
<reference evidence="1" key="1">
    <citation type="submission" date="2023-10" db="EMBL/GenBank/DDBJ databases">
        <authorList>
            <person name="Chen Y."/>
            <person name="Shah S."/>
            <person name="Dougan E. K."/>
            <person name="Thang M."/>
            <person name="Chan C."/>
        </authorList>
    </citation>
    <scope>NUCLEOTIDE SEQUENCE [LARGE SCALE GENOMIC DNA]</scope>
</reference>
<name>A0ABN9XYU3_9DINO</name>
<accession>A0ABN9XYU3</accession>
<evidence type="ECO:0008006" key="3">
    <source>
        <dbReference type="Google" id="ProtNLM"/>
    </source>
</evidence>
<keyword evidence="2" id="KW-1185">Reference proteome</keyword>
<dbReference type="Proteomes" id="UP001189429">
    <property type="component" value="Unassembled WGS sequence"/>
</dbReference>
<evidence type="ECO:0000313" key="1">
    <source>
        <dbReference type="EMBL" id="CAK0904704.1"/>
    </source>
</evidence>
<proteinExistence type="predicted"/>
<comment type="caution">
    <text evidence="1">The sequence shown here is derived from an EMBL/GenBank/DDBJ whole genome shotgun (WGS) entry which is preliminary data.</text>
</comment>
<evidence type="ECO:0000313" key="2">
    <source>
        <dbReference type="Proteomes" id="UP001189429"/>
    </source>
</evidence>
<organism evidence="1 2">
    <name type="scientific">Prorocentrum cordatum</name>
    <dbReference type="NCBI Taxonomy" id="2364126"/>
    <lineage>
        <taxon>Eukaryota</taxon>
        <taxon>Sar</taxon>
        <taxon>Alveolata</taxon>
        <taxon>Dinophyceae</taxon>
        <taxon>Prorocentrales</taxon>
        <taxon>Prorocentraceae</taxon>
        <taxon>Prorocentrum</taxon>
    </lineage>
</organism>
<protein>
    <recommendedName>
        <fullName evidence="3">Protein xylosyltransferase</fullName>
    </recommendedName>
</protein>
<sequence length="295" mass="33715">MVVARVGVQVPFHVVSGSHPICQKKWDNYDRYFDQHDDDGLPHGECECKHRPGCGLVQYEADQVLPTNAAKAGLPTPVVVGTPDNVNTGVSELDQMLYGVWWMMDNPVPEELATFAGTHSMLTKEDGSRIPTRQVDWAKFNLTFHVDNSRHNRWAWPDTWTAKNVIMRTYTSALERSNNFTMFNETHGEVHTDLKSMPLVWVDGWWFDMINAHQWRRTTEFQSGSLFSDNVYILTRIVDGNSQPTVHWDTWLGYMRDRRAAGEKLLVWDSDDACKRKCMLGGSSCTKCHKECSGT</sequence>
<dbReference type="EMBL" id="CAUYUJ010021448">
    <property type="protein sequence ID" value="CAK0904704.1"/>
    <property type="molecule type" value="Genomic_DNA"/>
</dbReference>